<keyword evidence="2" id="KW-1185">Reference proteome</keyword>
<dbReference type="PANTHER" id="PTHR37904">
    <property type="entry name" value="OS10G0566900 PROTEIN"/>
    <property type="match status" value="1"/>
</dbReference>
<name>A0A067GZK4_CITSI</name>
<accession>A0A067GZK4</accession>
<dbReference type="AlphaFoldDB" id="A0A067GZK4"/>
<dbReference type="PaxDb" id="2711-XP_006473817.1"/>
<dbReference type="STRING" id="2711.A0A067GZK4"/>
<evidence type="ECO:0000313" key="1">
    <source>
        <dbReference type="EMBL" id="KDO85148.1"/>
    </source>
</evidence>
<dbReference type="EMBL" id="KK784874">
    <property type="protein sequence ID" value="KDO85148.1"/>
    <property type="molecule type" value="Genomic_DNA"/>
</dbReference>
<gene>
    <name evidence="1" type="ORF">CISIN_1g028912mg</name>
</gene>
<organism evidence="1 2">
    <name type="scientific">Citrus sinensis</name>
    <name type="common">Sweet orange</name>
    <name type="synonym">Citrus aurantium var. sinensis</name>
    <dbReference type="NCBI Taxonomy" id="2711"/>
    <lineage>
        <taxon>Eukaryota</taxon>
        <taxon>Viridiplantae</taxon>
        <taxon>Streptophyta</taxon>
        <taxon>Embryophyta</taxon>
        <taxon>Tracheophyta</taxon>
        <taxon>Spermatophyta</taxon>
        <taxon>Magnoliopsida</taxon>
        <taxon>eudicotyledons</taxon>
        <taxon>Gunneridae</taxon>
        <taxon>Pentapetalae</taxon>
        <taxon>rosids</taxon>
        <taxon>malvids</taxon>
        <taxon>Sapindales</taxon>
        <taxon>Rutaceae</taxon>
        <taxon>Aurantioideae</taxon>
        <taxon>Citrus</taxon>
    </lineage>
</organism>
<reference evidence="1 2" key="1">
    <citation type="submission" date="2014-04" db="EMBL/GenBank/DDBJ databases">
        <authorList>
            <consortium name="International Citrus Genome Consortium"/>
            <person name="Gmitter F."/>
            <person name="Chen C."/>
            <person name="Farmerie W."/>
            <person name="Harkins T."/>
            <person name="Desany B."/>
            <person name="Mohiuddin M."/>
            <person name="Kodira C."/>
            <person name="Borodovsky M."/>
            <person name="Lomsadze A."/>
            <person name="Burns P."/>
            <person name="Jenkins J."/>
            <person name="Prochnik S."/>
            <person name="Shu S."/>
            <person name="Chapman J."/>
            <person name="Pitluck S."/>
            <person name="Schmutz J."/>
            <person name="Rokhsar D."/>
        </authorList>
    </citation>
    <scope>NUCLEOTIDE SEQUENCE</scope>
</reference>
<dbReference type="Pfam" id="PF15011">
    <property type="entry name" value="CA109-like"/>
    <property type="match status" value="1"/>
</dbReference>
<evidence type="ECO:0000313" key="2">
    <source>
        <dbReference type="Proteomes" id="UP000027120"/>
    </source>
</evidence>
<dbReference type="SMR" id="A0A067GZK4"/>
<dbReference type="Proteomes" id="UP000027120">
    <property type="component" value="Unassembled WGS sequence"/>
</dbReference>
<dbReference type="KEGG" id="cit:102623240"/>
<dbReference type="PANTHER" id="PTHR37904:SF2">
    <property type="entry name" value="OS10G0566900 PROTEIN"/>
    <property type="match status" value="1"/>
</dbReference>
<dbReference type="eggNOG" id="KOG4197">
    <property type="taxonomic scope" value="Eukaryota"/>
</dbReference>
<dbReference type="InterPro" id="IPR029159">
    <property type="entry name" value="CA109-like"/>
</dbReference>
<sequence>MEGIVKKYQQKFKKIKEEMNRWDELQSRLISQFKNASSIIERLQILQDAKHYGNLNSIGGIEAAVLRKQMESLQTILLSMQKTLEEFRGIVLSLEKFHRDGKQLVRGGSNQLTVKQLQQRVGLKPTLADCLDGLMILWDMHNSEYVLKISLVSTLSTLAVKPWYMEITFDLGALQQLLVDQPNIPKEEVQYISEIIFAEEIC</sequence>
<dbReference type="InterPro" id="IPR038985">
    <property type="entry name" value="OPRN-like"/>
</dbReference>
<dbReference type="OrthoDB" id="2018540at2759"/>
<proteinExistence type="predicted"/>
<protein>
    <submittedName>
        <fullName evidence="1">Uncharacterized protein</fullName>
    </submittedName>
</protein>